<gene>
    <name evidence="1" type="ORF">AWRI3578_g1388</name>
</gene>
<name>A0A1E5RTI7_9ASCO</name>
<sequence length="268" mass="31384">MACPNQSNKTKCNSKKLPSSMMKYTSVWALKTNENAKQEKFISTIKAVLKHKQLLTDVNNDSYDDIDFWNAVSTYLKTDYSICKKPILLKKSFENFYTKEDFNEYDEYRNTMKQLNEQCVSTFKFNEDNMIVLNNLDGQLEENQDEEHKVNEGSGSGLNHLSSLKEILPSDFYKTSAYSLFAEEVNNLTYVIENNKLNNEDDFVVTNAYSDSKSVPTLTDLGYTIPDWAYQRDSPNTQYSHYYRYMAMKSHLEKFHNMIYNNKKKKKK</sequence>
<comment type="caution">
    <text evidence="1">The sequence shown here is derived from an EMBL/GenBank/DDBJ whole genome shotgun (WGS) entry which is preliminary data.</text>
</comment>
<reference evidence="2" key="1">
    <citation type="journal article" date="2016" name="Genome Announc.">
        <title>Genome sequences of three species of Hanseniaspora isolated from spontaneous wine fermentations.</title>
        <authorList>
            <person name="Sternes P.R."/>
            <person name="Lee D."/>
            <person name="Kutyna D.R."/>
            <person name="Borneman A.R."/>
        </authorList>
    </citation>
    <scope>NUCLEOTIDE SEQUENCE [LARGE SCALE GENOMIC DNA]</scope>
    <source>
        <strain evidence="2">AWRI3578</strain>
    </source>
</reference>
<organism evidence="1 2">
    <name type="scientific">Hanseniaspora opuntiae</name>
    <dbReference type="NCBI Taxonomy" id="211096"/>
    <lineage>
        <taxon>Eukaryota</taxon>
        <taxon>Fungi</taxon>
        <taxon>Dikarya</taxon>
        <taxon>Ascomycota</taxon>
        <taxon>Saccharomycotina</taxon>
        <taxon>Saccharomycetes</taxon>
        <taxon>Saccharomycodales</taxon>
        <taxon>Saccharomycodaceae</taxon>
        <taxon>Hanseniaspora</taxon>
    </lineage>
</organism>
<evidence type="ECO:0000313" key="2">
    <source>
        <dbReference type="Proteomes" id="UP000095605"/>
    </source>
</evidence>
<proteinExistence type="predicted"/>
<evidence type="ECO:0000313" key="1">
    <source>
        <dbReference type="EMBL" id="OEJ90023.1"/>
    </source>
</evidence>
<dbReference type="OrthoDB" id="3973365at2759"/>
<dbReference type="EMBL" id="LPNL01000003">
    <property type="protein sequence ID" value="OEJ90023.1"/>
    <property type="molecule type" value="Genomic_DNA"/>
</dbReference>
<keyword evidence="2" id="KW-1185">Reference proteome</keyword>
<accession>A0A1E5RTI7</accession>
<protein>
    <submittedName>
        <fullName evidence="1">Uncharacterized protein</fullName>
    </submittedName>
</protein>
<dbReference type="Proteomes" id="UP000095605">
    <property type="component" value="Unassembled WGS sequence"/>
</dbReference>
<dbReference type="AlphaFoldDB" id="A0A1E5RTI7"/>